<evidence type="ECO:0000256" key="7">
    <source>
        <dbReference type="ARBA" id="ARBA00022777"/>
    </source>
</evidence>
<keyword evidence="10" id="KW-0119">Carbohydrate metabolism</keyword>
<dbReference type="PANTHER" id="PTHR47453:SF1">
    <property type="entry name" value="PHOSPHOGLUCAN, WATER DIKINASE, CHLOROPLASTIC"/>
    <property type="match status" value="1"/>
</dbReference>
<evidence type="ECO:0000256" key="6">
    <source>
        <dbReference type="ARBA" id="ARBA00022741"/>
    </source>
</evidence>
<reference evidence="15" key="1">
    <citation type="submission" date="2021-01" db="EMBL/GenBank/DDBJ databases">
        <authorList>
            <person name="Corre E."/>
            <person name="Pelletier E."/>
            <person name="Niang G."/>
            <person name="Scheremetjew M."/>
            <person name="Finn R."/>
            <person name="Kale V."/>
            <person name="Holt S."/>
            <person name="Cochrane G."/>
            <person name="Meng A."/>
            <person name="Brown T."/>
            <person name="Cohen L."/>
        </authorList>
    </citation>
    <scope>NUCLEOTIDE SEQUENCE</scope>
    <source>
        <strain evidence="15">CCMP325</strain>
    </source>
</reference>
<dbReference type="AlphaFoldDB" id="A0A6T7TZR6"/>
<gene>
    <name evidence="14" type="ORF">HPHI1048_LOCUS24305</name>
    <name evidence="15" type="ORF">HPHI1048_LOCUS24306</name>
</gene>
<feature type="domain" description="Alpha-glucan water dikinase phosphohistidine-like" evidence="13">
    <location>
        <begin position="496"/>
        <end position="591"/>
    </location>
</feature>
<accession>A0A6T7TZR6</accession>
<evidence type="ECO:0000259" key="12">
    <source>
        <dbReference type="Pfam" id="PF01326"/>
    </source>
</evidence>
<dbReference type="GO" id="GO:0005524">
    <property type="term" value="F:ATP binding"/>
    <property type="evidence" value="ECO:0007669"/>
    <property type="project" value="UniProtKB-KW"/>
</dbReference>
<dbReference type="Pfam" id="PF22973">
    <property type="entry name" value="GWD1_pHisD"/>
    <property type="match status" value="1"/>
</dbReference>
<evidence type="ECO:0000256" key="5">
    <source>
        <dbReference type="ARBA" id="ARBA00022723"/>
    </source>
</evidence>
<dbReference type="EMBL" id="HBEO01035817">
    <property type="protein sequence ID" value="CAD8509647.1"/>
    <property type="molecule type" value="Transcribed_RNA"/>
</dbReference>
<comment type="subunit">
    <text evidence="3">Homodimer.</text>
</comment>
<dbReference type="EMBL" id="HBEO01035818">
    <property type="protein sequence ID" value="CAD8509649.1"/>
    <property type="molecule type" value="Transcribed_RNA"/>
</dbReference>
<dbReference type="InterPro" id="IPR013815">
    <property type="entry name" value="ATP_grasp_subdomain_1"/>
</dbReference>
<evidence type="ECO:0000256" key="10">
    <source>
        <dbReference type="ARBA" id="ARBA00023277"/>
    </source>
</evidence>
<evidence type="ECO:0000256" key="4">
    <source>
        <dbReference type="ARBA" id="ARBA00022679"/>
    </source>
</evidence>
<feature type="region of interest" description="Disordered" evidence="11">
    <location>
        <begin position="39"/>
        <end position="73"/>
    </location>
</feature>
<evidence type="ECO:0000259" key="13">
    <source>
        <dbReference type="Pfam" id="PF22973"/>
    </source>
</evidence>
<dbReference type="GO" id="GO:0016301">
    <property type="term" value="F:kinase activity"/>
    <property type="evidence" value="ECO:0007669"/>
    <property type="project" value="UniProtKB-KW"/>
</dbReference>
<keyword evidence="9" id="KW-0460">Magnesium</keyword>
<evidence type="ECO:0000313" key="14">
    <source>
        <dbReference type="EMBL" id="CAD8509647.1"/>
    </source>
</evidence>
<proteinExistence type="inferred from homology"/>
<protein>
    <submittedName>
        <fullName evidence="15">Uncharacterized protein</fullName>
    </submittedName>
</protein>
<dbReference type="Gene3D" id="3.30.470.20">
    <property type="entry name" value="ATP-grasp fold, B domain"/>
    <property type="match status" value="1"/>
</dbReference>
<comment type="similarity">
    <text evidence="2">Belongs to the PEP-utilizing enzyme family.</text>
</comment>
<evidence type="ECO:0000256" key="3">
    <source>
        <dbReference type="ARBA" id="ARBA00011738"/>
    </source>
</evidence>
<keyword evidence="6" id="KW-0547">Nucleotide-binding</keyword>
<sequence>MADSGKVLRWEGQGSSSNRKLTVTSDLLSKGEFSDSPFGKVAGASANSHSSSQVEASHGSSKKDDHKPSGHVDWQITSKDLDTFGAAIVKANQENGSWRQKLEFVKSLFYDKNVASASGFNQQEPETSHLAMIAIYLHFLSTGQVTCVEDGRHYRPNHHSMMASAIDEALDKIKKTPANAYVIRKIHPLLPSYSSAYTAQVPLTRIRDIAHRSDIPKEMKDDIKHNLQNKLHRCAGPEDLVTAERIMKQAEAGHYSGAFIEQMRIFMVELREFFNAAGLEDRLREMKNKGEPNPEGVKLIDDFLAQKRTSSDFRAKLKALIKLRKNFDSYISTVPHGESKQRARLTDVALEQFAFVLLAEAAQILEGHAANFDWKMAVEAAIGALENGYLSESVDVHEAEALRKEGESMLSSSSLNLHRLKAWLDRSIRLCTSFSDAMQDLFLVHVGPLGQSLQVDPHAAAVFVEAEVRASVVFQLSRILTASIKFAKKAMNAPPWAALQPGKAAGRLVEHQSLANLLDHHKGGETESLIAFLEHAEGDEDIPPFVKGIVLAEELPLLSHLGVRARQQGVIFVCSDGPEAFKDLKSKQGSSWGNFVELNVQAGGSVSVSRTEKKPVSEEEAPAAVDLQTNADLSISEVVPCEKATEGTCGAKSAAAGEISRIAAKGGADFQAPPGCALPFGVMMKAAKPSWGRYVEQAKQFDSQASSGQLAEELAAGMRSFASAEWKVPKEITSAIRRLFPAEARVMVRSSANCEDLQKVSGAGLYDSIANVEVKEEEALASAISRVWQSLWTKRAALSRRSAGLKHEEAVMGVLVQQMVACDLSFIAFSSNPITRDPNQVYIEMCVGMGETLASAGQAGTPYRFTYDKSKGEAGVTSLASFSLALVPAEGKGMELTDQVIDYSSVALHTDEALRSALIKRVAKAVMLLAEERGTDQDVEGVVVLDGKDPRIHIVQARPMVLAASSS</sequence>
<dbReference type="Pfam" id="PF01326">
    <property type="entry name" value="PPDK_N"/>
    <property type="match status" value="1"/>
</dbReference>
<feature type="compositionally biased region" description="Polar residues" evidence="11">
    <location>
        <begin position="13"/>
        <end position="22"/>
    </location>
</feature>
<dbReference type="SUPFAM" id="SSF56059">
    <property type="entry name" value="Glutathione synthetase ATP-binding domain-like"/>
    <property type="match status" value="1"/>
</dbReference>
<dbReference type="GO" id="GO:0046872">
    <property type="term" value="F:metal ion binding"/>
    <property type="evidence" value="ECO:0007669"/>
    <property type="project" value="UniProtKB-KW"/>
</dbReference>
<feature type="compositionally biased region" description="Basic and acidic residues" evidence="11">
    <location>
        <begin position="61"/>
        <end position="70"/>
    </location>
</feature>
<organism evidence="15">
    <name type="scientific">Hanusia phi</name>
    <dbReference type="NCBI Taxonomy" id="3032"/>
    <lineage>
        <taxon>Eukaryota</taxon>
        <taxon>Cryptophyceae</taxon>
        <taxon>Pyrenomonadales</taxon>
        <taxon>Geminigeraceae</taxon>
        <taxon>Hanusia</taxon>
    </lineage>
</organism>
<evidence type="ECO:0000256" key="2">
    <source>
        <dbReference type="ARBA" id="ARBA00007837"/>
    </source>
</evidence>
<evidence type="ECO:0000256" key="9">
    <source>
        <dbReference type="ARBA" id="ARBA00022842"/>
    </source>
</evidence>
<evidence type="ECO:0000256" key="11">
    <source>
        <dbReference type="SAM" id="MobiDB-lite"/>
    </source>
</evidence>
<name>A0A6T7TZR6_9CRYP</name>
<dbReference type="InterPro" id="IPR002192">
    <property type="entry name" value="PPDK_AMP/ATP-bd"/>
</dbReference>
<keyword evidence="7" id="KW-0418">Kinase</keyword>
<keyword evidence="8" id="KW-0067">ATP-binding</keyword>
<keyword evidence="5" id="KW-0479">Metal-binding</keyword>
<feature type="compositionally biased region" description="Polar residues" evidence="11">
    <location>
        <begin position="45"/>
        <end position="59"/>
    </location>
</feature>
<feature type="region of interest" description="Disordered" evidence="11">
    <location>
        <begin position="1"/>
        <end position="22"/>
    </location>
</feature>
<evidence type="ECO:0000256" key="8">
    <source>
        <dbReference type="ARBA" id="ARBA00022840"/>
    </source>
</evidence>
<feature type="domain" description="Pyruvate phosphate dikinase AMP/ATP-binding" evidence="12">
    <location>
        <begin position="727"/>
        <end position="960"/>
    </location>
</feature>
<evidence type="ECO:0000256" key="1">
    <source>
        <dbReference type="ARBA" id="ARBA00001946"/>
    </source>
</evidence>
<evidence type="ECO:0000313" key="15">
    <source>
        <dbReference type="EMBL" id="CAD8509649.1"/>
    </source>
</evidence>
<dbReference type="InterPro" id="IPR054481">
    <property type="entry name" value="GWD1_pHisD"/>
</dbReference>
<comment type="cofactor">
    <cofactor evidence="1">
        <name>Mg(2+)</name>
        <dbReference type="ChEBI" id="CHEBI:18420"/>
    </cofactor>
</comment>
<dbReference type="PANTHER" id="PTHR47453">
    <property type="entry name" value="PHOSPHOGLUCAN, WATER DIKINASE, CHLOROPLASTIC"/>
    <property type="match status" value="1"/>
</dbReference>
<keyword evidence="4" id="KW-0808">Transferase</keyword>
<dbReference type="Gene3D" id="3.30.1490.20">
    <property type="entry name" value="ATP-grasp fold, A domain"/>
    <property type="match status" value="1"/>
</dbReference>